<dbReference type="InterPro" id="IPR018392">
    <property type="entry name" value="LysM"/>
</dbReference>
<name>A0A916NR96_9BACL</name>
<evidence type="ECO:0000259" key="1">
    <source>
        <dbReference type="PROSITE" id="PS51782"/>
    </source>
</evidence>
<keyword evidence="3" id="KW-1185">Reference proteome</keyword>
<dbReference type="Pfam" id="PF01476">
    <property type="entry name" value="LysM"/>
    <property type="match status" value="1"/>
</dbReference>
<sequence length="207" mass="23639">MKKAMIVVFRGPHTERVDVLFNPSEYALNASNQYAWQRIPGLNQPIAQFVSGEATTLSMELFFDTYEVQRDVRSHTSLITGLLEVDKDLHAPPQCKFVWGTLQFKGIVESVSQRYTMFLESGIPVRATLNVTFKAVQSIKEQFTHIPRQSADRTKQRTVKQGEQLWQIAAEEYEDPGLWREIARANAGLNPKRLEPGTMIKIPRLYG</sequence>
<dbReference type="Pfam" id="PF19266">
    <property type="entry name" value="CIS_tube"/>
    <property type="match status" value="1"/>
</dbReference>
<reference evidence="2" key="1">
    <citation type="submission" date="2021-06" db="EMBL/GenBank/DDBJ databases">
        <authorList>
            <person name="Criscuolo A."/>
        </authorList>
    </citation>
    <scope>NUCLEOTIDE SEQUENCE</scope>
    <source>
        <strain evidence="2">CIP111600</strain>
    </source>
</reference>
<dbReference type="Proteomes" id="UP000693672">
    <property type="component" value="Unassembled WGS sequence"/>
</dbReference>
<accession>A0A916NR96</accession>
<protein>
    <recommendedName>
        <fullName evidence="1">LysM domain-containing protein</fullName>
    </recommendedName>
</protein>
<dbReference type="CDD" id="cd00118">
    <property type="entry name" value="LysM"/>
    <property type="match status" value="1"/>
</dbReference>
<evidence type="ECO:0000313" key="3">
    <source>
        <dbReference type="Proteomes" id="UP000693672"/>
    </source>
</evidence>
<dbReference type="PROSITE" id="PS51782">
    <property type="entry name" value="LYSM"/>
    <property type="match status" value="1"/>
</dbReference>
<dbReference type="AlphaFoldDB" id="A0A916NR96"/>
<comment type="caution">
    <text evidence="2">The sequence shown here is derived from an EMBL/GenBank/DDBJ whole genome shotgun (WGS) entry which is preliminary data.</text>
</comment>
<evidence type="ECO:0000313" key="2">
    <source>
        <dbReference type="EMBL" id="CAG7638807.1"/>
    </source>
</evidence>
<feature type="domain" description="LysM" evidence="1">
    <location>
        <begin position="155"/>
        <end position="202"/>
    </location>
</feature>
<dbReference type="SMART" id="SM00257">
    <property type="entry name" value="LysM"/>
    <property type="match status" value="1"/>
</dbReference>
<organism evidence="2 3">
    <name type="scientific">Paenibacillus solanacearum</name>
    <dbReference type="NCBI Taxonomy" id="2048548"/>
    <lineage>
        <taxon>Bacteria</taxon>
        <taxon>Bacillati</taxon>
        <taxon>Bacillota</taxon>
        <taxon>Bacilli</taxon>
        <taxon>Bacillales</taxon>
        <taxon>Paenibacillaceae</taxon>
        <taxon>Paenibacillus</taxon>
    </lineage>
</organism>
<gene>
    <name evidence="2" type="ORF">PAESOLCIP111_03979</name>
</gene>
<proteinExistence type="predicted"/>
<dbReference type="InterPro" id="IPR045361">
    <property type="entry name" value="CIS_tube_prot_N"/>
</dbReference>
<dbReference type="EMBL" id="CAJVAS010000019">
    <property type="protein sequence ID" value="CAG7638807.1"/>
    <property type="molecule type" value="Genomic_DNA"/>
</dbReference>